<feature type="compositionally biased region" description="Pro residues" evidence="2">
    <location>
        <begin position="160"/>
        <end position="176"/>
    </location>
</feature>
<evidence type="ECO:0000313" key="7">
    <source>
        <dbReference type="Proteomes" id="UP000274756"/>
    </source>
</evidence>
<evidence type="ECO:0000256" key="3">
    <source>
        <dbReference type="SAM" id="Phobius"/>
    </source>
</evidence>
<evidence type="ECO:0000313" key="5">
    <source>
        <dbReference type="EMBL" id="VDN55841.1"/>
    </source>
</evidence>
<sequence>MGKDNQYDAKERQALAEKLRRTALAGVTVSSIAAVLCALSLPMVYNYLQHVQSILQNEVDFCKVRMDTLLNELSVTGADKRISRKRRDYGTGQPSTYNWPGQSPICCGCGIGLQGPVGPRGKDGIDGLDGSPGSDGKPGKDADDVQIEFCFECPRGVKGPPGPPGPKGDIGPPGPPGLDSDGGERGPSGPTGAMGPPGPPGPAGAKGESGPPGYLIEQPGPPGLPGEPGK</sequence>
<dbReference type="WBParaSite" id="DME_0000145401-mRNA-1">
    <property type="protein sequence ID" value="DME_0000145401-mRNA-1"/>
    <property type="gene ID" value="DME_0000145401"/>
</dbReference>
<accession>A0A0N4U3Y1</accession>
<dbReference type="Proteomes" id="UP000038040">
    <property type="component" value="Unplaced"/>
</dbReference>
<feature type="compositionally biased region" description="Pro residues" evidence="2">
    <location>
        <begin position="219"/>
        <end position="230"/>
    </location>
</feature>
<dbReference type="PANTHER" id="PTHR24637">
    <property type="entry name" value="COLLAGEN"/>
    <property type="match status" value="1"/>
</dbReference>
<keyword evidence="3" id="KW-0472">Membrane</keyword>
<keyword evidence="3" id="KW-1133">Transmembrane helix</keyword>
<dbReference type="AlphaFoldDB" id="A0A0N4U3Y1"/>
<dbReference type="STRING" id="318479.A0A0N4U3Y1"/>
<dbReference type="EMBL" id="UYYG01001153">
    <property type="protein sequence ID" value="VDN55841.1"/>
    <property type="molecule type" value="Genomic_DNA"/>
</dbReference>
<dbReference type="InterPro" id="IPR002486">
    <property type="entry name" value="Col_cuticle_N"/>
</dbReference>
<protein>
    <submittedName>
        <fullName evidence="8">Col_cuticle_N domain-containing protein</fullName>
    </submittedName>
</protein>
<dbReference type="OrthoDB" id="5872583at2759"/>
<feature type="region of interest" description="Disordered" evidence="2">
    <location>
        <begin position="118"/>
        <end position="230"/>
    </location>
</feature>
<feature type="compositionally biased region" description="Low complexity" evidence="2">
    <location>
        <begin position="203"/>
        <end position="213"/>
    </location>
</feature>
<dbReference type="GO" id="GO:0042302">
    <property type="term" value="F:structural constituent of cuticle"/>
    <property type="evidence" value="ECO:0007669"/>
    <property type="project" value="InterPro"/>
</dbReference>
<dbReference type="Pfam" id="PF01484">
    <property type="entry name" value="Col_cuticle_N"/>
    <property type="match status" value="1"/>
</dbReference>
<keyword evidence="3" id="KW-0812">Transmembrane</keyword>
<evidence type="ECO:0000256" key="2">
    <source>
        <dbReference type="SAM" id="MobiDB-lite"/>
    </source>
</evidence>
<gene>
    <name evidence="5" type="ORF">DME_LOCUS5814</name>
</gene>
<reference evidence="5 7" key="2">
    <citation type="submission" date="2018-11" db="EMBL/GenBank/DDBJ databases">
        <authorList>
            <consortium name="Pathogen Informatics"/>
        </authorList>
    </citation>
    <scope>NUCLEOTIDE SEQUENCE [LARGE SCALE GENOMIC DNA]</scope>
</reference>
<dbReference type="PANTHER" id="PTHR24637:SF310">
    <property type="entry name" value="NEMATODE CUTICLE COLLAGEN N-TERMINAL DOMAIN-CONTAINING PROTEIN"/>
    <property type="match status" value="1"/>
</dbReference>
<reference evidence="8" key="1">
    <citation type="submission" date="2017-02" db="UniProtKB">
        <authorList>
            <consortium name="WormBaseParasite"/>
        </authorList>
    </citation>
    <scope>IDENTIFICATION</scope>
</reference>
<name>A0A0N4U3Y1_DRAME</name>
<feature type="transmembrane region" description="Helical" evidence="3">
    <location>
        <begin position="21"/>
        <end position="45"/>
    </location>
</feature>
<dbReference type="SMART" id="SM01088">
    <property type="entry name" value="Col_cuticle_N"/>
    <property type="match status" value="1"/>
</dbReference>
<evidence type="ECO:0000259" key="4">
    <source>
        <dbReference type="SMART" id="SM01088"/>
    </source>
</evidence>
<keyword evidence="7" id="KW-1185">Reference proteome</keyword>
<evidence type="ECO:0000256" key="1">
    <source>
        <dbReference type="ARBA" id="ARBA00022737"/>
    </source>
</evidence>
<proteinExistence type="predicted"/>
<keyword evidence="1" id="KW-0677">Repeat</keyword>
<organism evidence="6 8">
    <name type="scientific">Dracunculus medinensis</name>
    <name type="common">Guinea worm</name>
    <dbReference type="NCBI Taxonomy" id="318479"/>
    <lineage>
        <taxon>Eukaryota</taxon>
        <taxon>Metazoa</taxon>
        <taxon>Ecdysozoa</taxon>
        <taxon>Nematoda</taxon>
        <taxon>Chromadorea</taxon>
        <taxon>Rhabditida</taxon>
        <taxon>Spirurina</taxon>
        <taxon>Dracunculoidea</taxon>
        <taxon>Dracunculidae</taxon>
        <taxon>Dracunculus</taxon>
    </lineage>
</organism>
<dbReference type="Proteomes" id="UP000274756">
    <property type="component" value="Unassembled WGS sequence"/>
</dbReference>
<evidence type="ECO:0000313" key="6">
    <source>
        <dbReference type="Proteomes" id="UP000038040"/>
    </source>
</evidence>
<evidence type="ECO:0000313" key="8">
    <source>
        <dbReference type="WBParaSite" id="DME_0000145401-mRNA-1"/>
    </source>
</evidence>
<feature type="domain" description="Nematode cuticle collagen N-terminal" evidence="4">
    <location>
        <begin position="23"/>
        <end position="73"/>
    </location>
</feature>